<accession>A0A3N1PTE0</accession>
<dbReference type="AlphaFoldDB" id="A0A3N1PTE0"/>
<proteinExistence type="predicted"/>
<protein>
    <submittedName>
        <fullName evidence="1">Uncharacterized protein</fullName>
    </submittedName>
</protein>
<dbReference type="Pfam" id="PF03692">
    <property type="entry name" value="CxxCxxCC"/>
    <property type="match status" value="1"/>
</dbReference>
<dbReference type="Proteomes" id="UP000268033">
    <property type="component" value="Unassembled WGS sequence"/>
</dbReference>
<dbReference type="STRING" id="584787.GCA_001247655_01658"/>
<comment type="caution">
    <text evidence="1">The sequence shown here is derived from an EMBL/GenBank/DDBJ whole genome shotgun (WGS) entry which is preliminary data.</text>
</comment>
<dbReference type="InterPro" id="IPR005358">
    <property type="entry name" value="Puta_zinc/iron-chelating_dom"/>
</dbReference>
<dbReference type="EMBL" id="RJUL01000001">
    <property type="protein sequence ID" value="ROQ30381.1"/>
    <property type="molecule type" value="Genomic_DNA"/>
</dbReference>
<organism evidence="1 2">
    <name type="scientific">Gallaecimonas pentaromativorans</name>
    <dbReference type="NCBI Taxonomy" id="584787"/>
    <lineage>
        <taxon>Bacteria</taxon>
        <taxon>Pseudomonadati</taxon>
        <taxon>Pseudomonadota</taxon>
        <taxon>Gammaproteobacteria</taxon>
        <taxon>Enterobacterales</taxon>
        <taxon>Gallaecimonadaceae</taxon>
        <taxon>Gallaecimonas</taxon>
    </lineage>
</organism>
<dbReference type="RefSeq" id="WP_123420293.1">
    <property type="nucleotide sequence ID" value="NZ_JBLXAC010000014.1"/>
</dbReference>
<reference evidence="1 2" key="1">
    <citation type="submission" date="2018-11" db="EMBL/GenBank/DDBJ databases">
        <title>Genomic Encyclopedia of Type Strains, Phase IV (KMG-IV): sequencing the most valuable type-strain genomes for metagenomic binning, comparative biology and taxonomic classification.</title>
        <authorList>
            <person name="Goeker M."/>
        </authorList>
    </citation>
    <scope>NUCLEOTIDE SEQUENCE [LARGE SCALE GENOMIC DNA]</scope>
    <source>
        <strain evidence="1 2">DSM 21945</strain>
    </source>
</reference>
<keyword evidence="2" id="KW-1185">Reference proteome</keyword>
<evidence type="ECO:0000313" key="2">
    <source>
        <dbReference type="Proteomes" id="UP000268033"/>
    </source>
</evidence>
<gene>
    <name evidence="1" type="ORF">EDC28_10167</name>
</gene>
<evidence type="ECO:0000313" key="1">
    <source>
        <dbReference type="EMBL" id="ROQ30381.1"/>
    </source>
</evidence>
<name>A0A3N1PTE0_9GAMM</name>
<sequence>MTVVNPCVSCGACCAYFRVSFYWAESELGGGTVPDELTSQVNPYLSCMKGTESRNGCRCVSLSGDIGQAVACTMYEKRPSPCREFEYSGYLGIHNPDCDKARAHHGLAPLPVIHIAPAA</sequence>